<accession>A0A930XUR7</accession>
<evidence type="ECO:0000313" key="2">
    <source>
        <dbReference type="Proteomes" id="UP000646211"/>
    </source>
</evidence>
<gene>
    <name evidence="1" type="ORF">IR213_02700</name>
</gene>
<dbReference type="Proteomes" id="UP000646211">
    <property type="component" value="Unassembled WGS sequence"/>
</dbReference>
<dbReference type="AlphaFoldDB" id="A0A930XUR7"/>
<sequence length="82" mass="9655">MIWLDETGHIVMRSNSNYKSADDIVDYQKAIIHLLQTQDKECTNENTTYNALDLLEMMLFEPSQLNIENSMNEKIKEQFVKQ</sequence>
<organism evidence="1 2">
    <name type="scientific">Flavobacterium soyangense</name>
    <dbReference type="NCBI Taxonomy" id="2023265"/>
    <lineage>
        <taxon>Bacteria</taxon>
        <taxon>Pseudomonadati</taxon>
        <taxon>Bacteroidota</taxon>
        <taxon>Flavobacteriia</taxon>
        <taxon>Flavobacteriales</taxon>
        <taxon>Flavobacteriaceae</taxon>
        <taxon>Flavobacterium</taxon>
    </lineage>
</organism>
<protein>
    <submittedName>
        <fullName evidence="1">Uncharacterized protein</fullName>
    </submittedName>
</protein>
<name>A0A930XUR7_9FLAO</name>
<dbReference type="RefSeq" id="WP_194310774.1">
    <property type="nucleotide sequence ID" value="NZ_JADHEC010000004.1"/>
</dbReference>
<reference evidence="1" key="1">
    <citation type="submission" date="2020-11" db="EMBL/GenBank/DDBJ databases">
        <title>Genome of Flavobacterium soyangense.</title>
        <authorList>
            <person name="Liu Q."/>
            <person name="Xin Y.-H."/>
        </authorList>
    </citation>
    <scope>NUCLEOTIDE SEQUENCE</scope>
    <source>
        <strain evidence="1">CGMCC 1.13493</strain>
    </source>
</reference>
<keyword evidence="2" id="KW-1185">Reference proteome</keyword>
<comment type="caution">
    <text evidence="1">The sequence shown here is derived from an EMBL/GenBank/DDBJ whole genome shotgun (WGS) entry which is preliminary data.</text>
</comment>
<dbReference type="EMBL" id="JADHEC010000004">
    <property type="protein sequence ID" value="MBF2707506.1"/>
    <property type="molecule type" value="Genomic_DNA"/>
</dbReference>
<evidence type="ECO:0000313" key="1">
    <source>
        <dbReference type="EMBL" id="MBF2707506.1"/>
    </source>
</evidence>
<proteinExistence type="predicted"/>